<organism evidence="2 3">
    <name type="scientific">Planktothrix serta PCC 8927</name>
    <dbReference type="NCBI Taxonomy" id="671068"/>
    <lineage>
        <taxon>Bacteria</taxon>
        <taxon>Bacillati</taxon>
        <taxon>Cyanobacteriota</taxon>
        <taxon>Cyanophyceae</taxon>
        <taxon>Oscillatoriophycideae</taxon>
        <taxon>Oscillatoriales</taxon>
        <taxon>Microcoleaceae</taxon>
        <taxon>Planktothrix</taxon>
    </lineage>
</organism>
<sequence>MRYLHSFNFVKVPALLLFSSSLMLPFAQSTPAIPRSGFSTTTPPSVQRQFKQGQISMMNGELTIQLVNEMNTPVTYQVIGDTSDRLLFSSSSVSLKSLTTPTTVTFYRPDGGFIQATPEIIDENGILQITLQEAFDVEQDDQVLRINDQGGVYIN</sequence>
<feature type="signal peptide" evidence="1">
    <location>
        <begin position="1"/>
        <end position="27"/>
    </location>
</feature>
<dbReference type="Proteomes" id="UP000184550">
    <property type="component" value="Unassembled WGS sequence"/>
</dbReference>
<dbReference type="OrthoDB" id="463790at2"/>
<keyword evidence="3" id="KW-1185">Reference proteome</keyword>
<gene>
    <name evidence="2" type="ORF">PL8927_220011</name>
</gene>
<feature type="chain" id="PRO_5031421102" evidence="1">
    <location>
        <begin position="28"/>
        <end position="155"/>
    </location>
</feature>
<proteinExistence type="predicted"/>
<evidence type="ECO:0000256" key="1">
    <source>
        <dbReference type="SAM" id="SignalP"/>
    </source>
</evidence>
<comment type="caution">
    <text evidence="2">The sequence shown here is derived from an EMBL/GenBank/DDBJ whole genome shotgun (WGS) entry which is preliminary data.</text>
</comment>
<protein>
    <submittedName>
        <fullName evidence="2">Uncharacterized protein</fullName>
    </submittedName>
</protein>
<evidence type="ECO:0000313" key="3">
    <source>
        <dbReference type="Proteomes" id="UP000184550"/>
    </source>
</evidence>
<dbReference type="AlphaFoldDB" id="A0A7Z9BL82"/>
<dbReference type="RefSeq" id="WP_083618060.1">
    <property type="nucleotide sequence ID" value="NZ_LR734839.1"/>
</dbReference>
<accession>A0A7Z9BL82</accession>
<name>A0A7Z9BL82_9CYAN</name>
<keyword evidence="1" id="KW-0732">Signal</keyword>
<dbReference type="EMBL" id="CZCU02000094">
    <property type="protein sequence ID" value="VXD12961.1"/>
    <property type="molecule type" value="Genomic_DNA"/>
</dbReference>
<evidence type="ECO:0000313" key="2">
    <source>
        <dbReference type="EMBL" id="VXD12961.1"/>
    </source>
</evidence>
<reference evidence="2" key="1">
    <citation type="submission" date="2019-10" db="EMBL/GenBank/DDBJ databases">
        <authorList>
            <consortium name="Genoscope - CEA"/>
            <person name="William W."/>
        </authorList>
    </citation>
    <scope>NUCLEOTIDE SEQUENCE [LARGE SCALE GENOMIC DNA]</scope>
    <source>
        <strain evidence="2">BBR_PRJEB10992</strain>
    </source>
</reference>